<sequence>MEDNKTKDQEPSWQQVIFGLGQLYINVHQKIYDFINTPEIKDGIIKVLEFTQKLALYTQQKKDQMKNMSLEGWFPSAATFLTHIEDDEDIDSYMERCIVGQLDEIEELLYEHHPERKIILEEAFRLFKEERYIAAIPLFISQLDGLSEDKNYSPFFSTDPKVDFKKLKHGDPRKIRAQSFPKVLKHALENSIEEIDPELLDFYSEVIVNAASTFIADRTPNVDLTDSKKILNRNGIMHGHKDFVGYGTKINALKVISLLLFVDHMLSLIESNENISDDE</sequence>
<proteinExistence type="predicted"/>
<dbReference type="AlphaFoldDB" id="A0A2W5S3H1"/>
<dbReference type="Proteomes" id="UP000249282">
    <property type="component" value="Unassembled WGS sequence"/>
</dbReference>
<organism evidence="1 2">
    <name type="scientific">Acinetobacter johnsonii</name>
    <dbReference type="NCBI Taxonomy" id="40214"/>
    <lineage>
        <taxon>Bacteria</taxon>
        <taxon>Pseudomonadati</taxon>
        <taxon>Pseudomonadota</taxon>
        <taxon>Gammaproteobacteria</taxon>
        <taxon>Moraxellales</taxon>
        <taxon>Moraxellaceae</taxon>
        <taxon>Acinetobacter</taxon>
    </lineage>
</organism>
<protein>
    <submittedName>
        <fullName evidence="1">Uncharacterized protein</fullName>
    </submittedName>
</protein>
<evidence type="ECO:0000313" key="2">
    <source>
        <dbReference type="Proteomes" id="UP000249282"/>
    </source>
</evidence>
<evidence type="ECO:0000313" key="1">
    <source>
        <dbReference type="EMBL" id="PZQ93515.1"/>
    </source>
</evidence>
<name>A0A2W5S3H1_ACIJO</name>
<reference evidence="1 2" key="1">
    <citation type="submission" date="2017-11" db="EMBL/GenBank/DDBJ databases">
        <title>Infants hospitalized years apart are colonized by the same room-sourced microbial strains.</title>
        <authorList>
            <person name="Brooks B."/>
            <person name="Olm M.R."/>
            <person name="Firek B.A."/>
            <person name="Baker R."/>
            <person name="Thomas B.C."/>
            <person name="Morowitz M.J."/>
            <person name="Banfield J.F."/>
        </authorList>
    </citation>
    <scope>NUCLEOTIDE SEQUENCE [LARGE SCALE GENOMIC DNA]</scope>
    <source>
        <strain evidence="1">S2_003_000_R3_20</strain>
    </source>
</reference>
<comment type="caution">
    <text evidence="1">The sequence shown here is derived from an EMBL/GenBank/DDBJ whole genome shotgun (WGS) entry which is preliminary data.</text>
</comment>
<gene>
    <name evidence="1" type="ORF">DI542_01360</name>
</gene>
<dbReference type="EMBL" id="QFQJ01000003">
    <property type="protein sequence ID" value="PZQ93515.1"/>
    <property type="molecule type" value="Genomic_DNA"/>
</dbReference>
<accession>A0A2W5S3H1</accession>